<evidence type="ECO:0000313" key="2">
    <source>
        <dbReference type="Proteomes" id="UP001164250"/>
    </source>
</evidence>
<accession>A0ACC1B5R2</accession>
<gene>
    <name evidence="1" type="ORF">Patl1_17229</name>
</gene>
<comment type="caution">
    <text evidence="1">The sequence shown here is derived from an EMBL/GenBank/DDBJ whole genome shotgun (WGS) entry which is preliminary data.</text>
</comment>
<protein>
    <submittedName>
        <fullName evidence="1">Uncharacterized protein</fullName>
    </submittedName>
</protein>
<reference evidence="2" key="1">
    <citation type="journal article" date="2023" name="G3 (Bethesda)">
        <title>Genome assembly and association tests identify interacting loci associated with vigor, precocity, and sex in interspecific pistachio rootstocks.</title>
        <authorList>
            <person name="Palmer W."/>
            <person name="Jacygrad E."/>
            <person name="Sagayaradj S."/>
            <person name="Cavanaugh K."/>
            <person name="Han R."/>
            <person name="Bertier L."/>
            <person name="Beede B."/>
            <person name="Kafkas S."/>
            <person name="Golino D."/>
            <person name="Preece J."/>
            <person name="Michelmore R."/>
        </authorList>
    </citation>
    <scope>NUCLEOTIDE SEQUENCE [LARGE SCALE GENOMIC DNA]</scope>
</reference>
<evidence type="ECO:0000313" key="1">
    <source>
        <dbReference type="EMBL" id="KAJ0094274.1"/>
    </source>
</evidence>
<name>A0ACC1B5R2_9ROSI</name>
<proteinExistence type="predicted"/>
<organism evidence="1 2">
    <name type="scientific">Pistacia atlantica</name>
    <dbReference type="NCBI Taxonomy" id="434234"/>
    <lineage>
        <taxon>Eukaryota</taxon>
        <taxon>Viridiplantae</taxon>
        <taxon>Streptophyta</taxon>
        <taxon>Embryophyta</taxon>
        <taxon>Tracheophyta</taxon>
        <taxon>Spermatophyta</taxon>
        <taxon>Magnoliopsida</taxon>
        <taxon>eudicotyledons</taxon>
        <taxon>Gunneridae</taxon>
        <taxon>Pentapetalae</taxon>
        <taxon>rosids</taxon>
        <taxon>malvids</taxon>
        <taxon>Sapindales</taxon>
        <taxon>Anacardiaceae</taxon>
        <taxon>Pistacia</taxon>
    </lineage>
</organism>
<dbReference type="Proteomes" id="UP001164250">
    <property type="component" value="Chromosome 6"/>
</dbReference>
<sequence length="70" mass="7968">MWGLFMEACGWSFKGSSEREEVLKSEGEGELEVGESGGEKMGSRVRIFIEEESLIGREEKPRNVKESERK</sequence>
<keyword evidence="2" id="KW-1185">Reference proteome</keyword>
<dbReference type="EMBL" id="CM047902">
    <property type="protein sequence ID" value="KAJ0094274.1"/>
    <property type="molecule type" value="Genomic_DNA"/>
</dbReference>